<dbReference type="Proteomes" id="UP001303373">
    <property type="component" value="Chromosome 7"/>
</dbReference>
<organism evidence="1 2">
    <name type="scientific">Acrodontium crateriforme</name>
    <dbReference type="NCBI Taxonomy" id="150365"/>
    <lineage>
        <taxon>Eukaryota</taxon>
        <taxon>Fungi</taxon>
        <taxon>Dikarya</taxon>
        <taxon>Ascomycota</taxon>
        <taxon>Pezizomycotina</taxon>
        <taxon>Dothideomycetes</taxon>
        <taxon>Dothideomycetidae</taxon>
        <taxon>Mycosphaerellales</taxon>
        <taxon>Teratosphaeriaceae</taxon>
        <taxon>Acrodontium</taxon>
    </lineage>
</organism>
<reference evidence="1 2" key="1">
    <citation type="submission" date="2023-11" db="EMBL/GenBank/DDBJ databases">
        <title>An acidophilic fungus is an integral part of prey digestion in a carnivorous sundew plant.</title>
        <authorList>
            <person name="Tsai I.J."/>
        </authorList>
    </citation>
    <scope>NUCLEOTIDE SEQUENCE [LARGE SCALE GENOMIC DNA]</scope>
    <source>
        <strain evidence="1">169a</strain>
    </source>
</reference>
<evidence type="ECO:0000313" key="1">
    <source>
        <dbReference type="EMBL" id="WPH01984.1"/>
    </source>
</evidence>
<sequence length="883" mass="98577">MAADPNEGLISIASLPSPLDSAAGNVYAAPVYGFGASRKRKRHEVAVGIDGEGLNIYDIQSQTLLSSHALPPQSYLACPPTSIFCKHPISRISQRRTYLVLRNDPQDKDQRLICYTEETKRPNGLDDELSEPVKSQSVLDGGEIISVDTALIRQKKDEKPSFDLIISYRNGNVACITSDLSRVVWKHEQKPDARVSVDYTAIFDVESARKGLLQNREDVLAALQTGLAGSLASETQLLLRITRTAAKINLELYAIQGTSADQIKTRRQNLQLVLNYELPQKRSLQAEAQYYIHAASGLLYRNVDGYLEIYDLTGTIPRLQMEFGSRSEPVTGFARISSYAVQVFTGHKSIVFQTKYHAELETTELETYASYLSRRKSTSIDNVHFRPLTYLSNLATTVVLTPNNLNVLPTRNYNKPQLLDALGQGHVETNMEPYRLTGKSRHIAKEWEEWKNQVDAAVQSDNIAELENMATEALQLNPERLGSGAFNGSAFFMDFDPSYFDLDQIDNRKAIYLLSYALRSANDEEVTKGDRLIVATKSEALIKMLALTGYLNIRHVRKALIEFASFRYSNSQEPLEGDIMRAIARFDMNFQLMHDMLTLQIHWTIQDVVVALKLLVQSFETANDHSEQLALCARTANGDEQDIAMTNGDSDQYIVSESRAAENELDHAMSTLFSGLQVRSAALRIALTRLHAFPQIEVTAAMRTLMTRRELIFFINILRVELEDGGWTKRYAKVGDDQYEDNIPNAFAEIDGDGPSNQAIRAIGDMLNCAVDAIGTSGWLIGLSADQLSTEELVHQLRAEISASVEGCYEADALHTILSELDKYASSVQAPQTTSIMETEDAALPVSCRAEMPSTKGKKTKAHMRAREKSMRVGKYSIDRIRL</sequence>
<dbReference type="AlphaFoldDB" id="A0AAQ3M5B0"/>
<protein>
    <submittedName>
        <fullName evidence="1">Uncharacterized protein</fullName>
    </submittedName>
</protein>
<evidence type="ECO:0000313" key="2">
    <source>
        <dbReference type="Proteomes" id="UP001303373"/>
    </source>
</evidence>
<dbReference type="EMBL" id="CP138586">
    <property type="protein sequence ID" value="WPH01984.1"/>
    <property type="molecule type" value="Genomic_DNA"/>
</dbReference>
<name>A0AAQ3M5B0_9PEZI</name>
<gene>
    <name evidence="1" type="ORF">R9X50_00483800</name>
</gene>
<keyword evidence="2" id="KW-1185">Reference proteome</keyword>
<accession>A0AAQ3M5B0</accession>
<proteinExistence type="predicted"/>